<dbReference type="Gene3D" id="1.10.1220.10">
    <property type="entry name" value="Met repressor-like"/>
    <property type="match status" value="1"/>
</dbReference>
<dbReference type="EMBL" id="DTAU01000150">
    <property type="protein sequence ID" value="HFQ79635.1"/>
    <property type="molecule type" value="Genomic_DNA"/>
</dbReference>
<keyword evidence="3" id="KW-0804">Transcription</keyword>
<keyword evidence="1" id="KW-0805">Transcription regulation</keyword>
<name>A0A7J3MXU4_9CREN</name>
<dbReference type="Pfam" id="PF08753">
    <property type="entry name" value="NikR_C"/>
    <property type="match status" value="1"/>
</dbReference>
<organism evidence="7">
    <name type="scientific">Ignisphaera aggregans</name>
    <dbReference type="NCBI Taxonomy" id="334771"/>
    <lineage>
        <taxon>Archaea</taxon>
        <taxon>Thermoproteota</taxon>
        <taxon>Thermoprotei</taxon>
        <taxon>Desulfurococcales</taxon>
        <taxon>Desulfurococcaceae</taxon>
        <taxon>Ignisphaera</taxon>
    </lineage>
</organism>
<evidence type="ECO:0000259" key="4">
    <source>
        <dbReference type="Pfam" id="PF08753"/>
    </source>
</evidence>
<evidence type="ECO:0000259" key="5">
    <source>
        <dbReference type="Pfam" id="PF12651"/>
    </source>
</evidence>
<evidence type="ECO:0000256" key="3">
    <source>
        <dbReference type="ARBA" id="ARBA00023163"/>
    </source>
</evidence>
<dbReference type="SUPFAM" id="SSF55021">
    <property type="entry name" value="ACT-like"/>
    <property type="match status" value="1"/>
</dbReference>
<reference evidence="7" key="1">
    <citation type="journal article" date="2020" name="mSystems">
        <title>Genome- and Community-Level Interaction Insights into Carbon Utilization and Element Cycling Functions of Hydrothermarchaeota in Hydrothermal Sediment.</title>
        <authorList>
            <person name="Zhou Z."/>
            <person name="Liu Y."/>
            <person name="Xu W."/>
            <person name="Pan J."/>
            <person name="Luo Z.H."/>
            <person name="Li M."/>
        </authorList>
    </citation>
    <scope>NUCLEOTIDE SEQUENCE [LARGE SCALE GENOMIC DNA]</scope>
    <source>
        <strain evidence="6">SpSt-629</strain>
        <strain evidence="7">SpSt-688</strain>
    </source>
</reference>
<evidence type="ECO:0000256" key="2">
    <source>
        <dbReference type="ARBA" id="ARBA00023125"/>
    </source>
</evidence>
<dbReference type="InterPro" id="IPR010985">
    <property type="entry name" value="Ribbon_hlx_hlx"/>
</dbReference>
<proteinExistence type="predicted"/>
<dbReference type="InterPro" id="IPR013321">
    <property type="entry name" value="Arc_rbn_hlx_hlx"/>
</dbReference>
<dbReference type="InterPro" id="IPR014864">
    <property type="entry name" value="TF_NikR_Ni-bd_C"/>
</dbReference>
<dbReference type="PANTHER" id="PTHR34719:SF2">
    <property type="entry name" value="NICKEL-RESPONSIVE REGULATOR"/>
    <property type="match status" value="1"/>
</dbReference>
<dbReference type="InterPro" id="IPR045865">
    <property type="entry name" value="ACT-like_dom_sf"/>
</dbReference>
<dbReference type="Pfam" id="PF12651">
    <property type="entry name" value="RHH_3"/>
    <property type="match status" value="1"/>
</dbReference>
<dbReference type="GO" id="GO:0003677">
    <property type="term" value="F:DNA binding"/>
    <property type="evidence" value="ECO:0007669"/>
    <property type="project" value="TreeGrafter"/>
</dbReference>
<dbReference type="GO" id="GO:0006355">
    <property type="term" value="P:regulation of DNA-templated transcription"/>
    <property type="evidence" value="ECO:0007669"/>
    <property type="project" value="InterPro"/>
</dbReference>
<feature type="domain" description="Predicted DNA-binding protein ribbon-helix-helix" evidence="5">
    <location>
        <begin position="5"/>
        <end position="46"/>
    </location>
</feature>
<dbReference type="InterPro" id="IPR038733">
    <property type="entry name" value="Predicted_DNA_bind_prot_RHH"/>
</dbReference>
<protein>
    <submittedName>
        <fullName evidence="7">Ribbon-helix-helix domain-containing protein</fullName>
    </submittedName>
</protein>
<dbReference type="InterPro" id="IPR050192">
    <property type="entry name" value="CopG/NikR_regulator"/>
</dbReference>
<evidence type="ECO:0000313" key="7">
    <source>
        <dbReference type="EMBL" id="HGT98341.1"/>
    </source>
</evidence>
<evidence type="ECO:0000313" key="6">
    <source>
        <dbReference type="EMBL" id="HFQ79635.1"/>
    </source>
</evidence>
<accession>A0A7J3MXU4</accession>
<evidence type="ECO:0000256" key="1">
    <source>
        <dbReference type="ARBA" id="ARBA00023015"/>
    </source>
</evidence>
<comment type="caution">
    <text evidence="7">The sequence shown here is derived from an EMBL/GenBank/DDBJ whole genome shotgun (WGS) entry which is preliminary data.</text>
</comment>
<dbReference type="Gene3D" id="3.30.70.1150">
    <property type="entry name" value="ACT-like. Chain A, domain 2"/>
    <property type="match status" value="1"/>
</dbReference>
<dbReference type="InterPro" id="IPR027271">
    <property type="entry name" value="Acetolactate_synth/TF_NikR_C"/>
</dbReference>
<keyword evidence="2" id="KW-0238">DNA-binding</keyword>
<dbReference type="PANTHER" id="PTHR34719">
    <property type="entry name" value="NICKEL-RESPONSIVE REGULATOR"/>
    <property type="match status" value="1"/>
</dbReference>
<feature type="domain" description="Transcription factor NikR nickel binding C-terminal" evidence="4">
    <location>
        <begin position="70"/>
        <end position="116"/>
    </location>
</feature>
<sequence length="133" mass="15147">MMTRKKRFGISIDSSLACEIDRLAKILGIDRSKLVEKALTNFVNEYSYSHAHENHFCRGVIIVETDEGEKIDRAIESFKDVVLSYTHNHLENTCICMFIVSGNSERIKDLHRNLLSVGCGTRYIPIGYTIGHK</sequence>
<dbReference type="SUPFAM" id="SSF47598">
    <property type="entry name" value="Ribbon-helix-helix"/>
    <property type="match status" value="1"/>
</dbReference>
<gene>
    <name evidence="6" type="ORF">ENT99_08090</name>
    <name evidence="7" type="ORF">ENU64_02790</name>
</gene>
<dbReference type="AlphaFoldDB" id="A0A7J3MXU4"/>
<dbReference type="EMBL" id="DTDH01000079">
    <property type="protein sequence ID" value="HGT98341.1"/>
    <property type="molecule type" value="Genomic_DNA"/>
</dbReference>